<dbReference type="Pfam" id="PF13400">
    <property type="entry name" value="Tad"/>
    <property type="match status" value="1"/>
</dbReference>
<organism evidence="4 5">
    <name type="scientific">Streptomyces gulbargensis</name>
    <dbReference type="NCBI Taxonomy" id="364901"/>
    <lineage>
        <taxon>Bacteria</taxon>
        <taxon>Bacillati</taxon>
        <taxon>Actinomycetota</taxon>
        <taxon>Actinomycetes</taxon>
        <taxon>Kitasatosporales</taxon>
        <taxon>Streptomycetaceae</taxon>
        <taxon>Streptomyces</taxon>
    </lineage>
</organism>
<accession>A0ABP7MR81</accession>
<evidence type="ECO:0000259" key="3">
    <source>
        <dbReference type="Pfam" id="PF13400"/>
    </source>
</evidence>
<keyword evidence="5" id="KW-1185">Reference proteome</keyword>
<feature type="region of interest" description="Disordered" evidence="1">
    <location>
        <begin position="140"/>
        <end position="206"/>
    </location>
</feature>
<dbReference type="Proteomes" id="UP001501000">
    <property type="component" value="Unassembled WGS sequence"/>
</dbReference>
<dbReference type="RefSeq" id="WP_345284973.1">
    <property type="nucleotide sequence ID" value="NZ_BAABAJ010000013.1"/>
</dbReference>
<comment type="caution">
    <text evidence="4">The sequence shown here is derived from an EMBL/GenBank/DDBJ whole genome shotgun (WGS) entry which is preliminary data.</text>
</comment>
<evidence type="ECO:0000313" key="4">
    <source>
        <dbReference type="EMBL" id="GAA3928005.1"/>
    </source>
</evidence>
<proteinExistence type="predicted"/>
<feature type="chain" id="PRO_5046847393" description="Putative Flp pilus-assembly TadG-like N-terminal domain-containing protein" evidence="2">
    <location>
        <begin position="20"/>
        <end position="206"/>
    </location>
</feature>
<evidence type="ECO:0000256" key="1">
    <source>
        <dbReference type="SAM" id="MobiDB-lite"/>
    </source>
</evidence>
<gene>
    <name evidence="4" type="ORF">GCM10022244_41420</name>
</gene>
<protein>
    <recommendedName>
        <fullName evidence="3">Putative Flp pilus-assembly TadG-like N-terminal domain-containing protein</fullName>
    </recommendedName>
</protein>
<evidence type="ECO:0000256" key="2">
    <source>
        <dbReference type="SAM" id="SignalP"/>
    </source>
</evidence>
<reference evidence="5" key="1">
    <citation type="journal article" date="2019" name="Int. J. Syst. Evol. Microbiol.">
        <title>The Global Catalogue of Microorganisms (GCM) 10K type strain sequencing project: providing services to taxonomists for standard genome sequencing and annotation.</title>
        <authorList>
            <consortium name="The Broad Institute Genomics Platform"/>
            <consortium name="The Broad Institute Genome Sequencing Center for Infectious Disease"/>
            <person name="Wu L."/>
            <person name="Ma J."/>
        </authorList>
    </citation>
    <scope>NUCLEOTIDE SEQUENCE [LARGE SCALE GENOMIC DNA]</scope>
    <source>
        <strain evidence="5">JCM 16956</strain>
    </source>
</reference>
<sequence>MAGLLFLSFVYFVVGQAAALRSDAQTAADAAALAAVQNARDQLRDGWLAVILDPGQWPRFVEAEAEAYRDAPACDSAIAFAARNDAVLARRDCVHLAGASGGYRVTVRTVDTVGSSTVPGTEHRKAVASAAAVIVPKCSFTRPEPEPEPEPAPGPSSPSPDVTEDEEPGPIAELVCDDLAWEVDPDNPTLPPAEDLFTVHLTDHDE</sequence>
<name>A0ABP7MR81_9ACTN</name>
<feature type="signal peptide" evidence="2">
    <location>
        <begin position="1"/>
        <end position="19"/>
    </location>
</feature>
<feature type="compositionally biased region" description="Acidic residues" evidence="1">
    <location>
        <begin position="175"/>
        <end position="185"/>
    </location>
</feature>
<feature type="domain" description="Putative Flp pilus-assembly TadG-like N-terminal" evidence="3">
    <location>
        <begin position="4"/>
        <end position="37"/>
    </location>
</feature>
<dbReference type="EMBL" id="BAABAJ010000013">
    <property type="protein sequence ID" value="GAA3928005.1"/>
    <property type="molecule type" value="Genomic_DNA"/>
</dbReference>
<evidence type="ECO:0000313" key="5">
    <source>
        <dbReference type="Proteomes" id="UP001501000"/>
    </source>
</evidence>
<keyword evidence="2" id="KW-0732">Signal</keyword>
<dbReference type="InterPro" id="IPR028087">
    <property type="entry name" value="Tad_N"/>
</dbReference>